<dbReference type="GO" id="GO:0080044">
    <property type="term" value="F:quercetin 7-O-glucosyltransferase activity"/>
    <property type="evidence" value="ECO:0007669"/>
    <property type="project" value="TreeGrafter"/>
</dbReference>
<dbReference type="Gene3D" id="3.40.50.2000">
    <property type="entry name" value="Glycogen Phosphorylase B"/>
    <property type="match status" value="1"/>
</dbReference>
<dbReference type="GO" id="GO:0080043">
    <property type="term" value="F:quercetin 3-O-glucosyltransferase activity"/>
    <property type="evidence" value="ECO:0007669"/>
    <property type="project" value="TreeGrafter"/>
</dbReference>
<dbReference type="Proteomes" id="UP001187192">
    <property type="component" value="Unassembled WGS sequence"/>
</dbReference>
<dbReference type="EMBL" id="BTGU01002247">
    <property type="protein sequence ID" value="GMN35906.1"/>
    <property type="molecule type" value="Genomic_DNA"/>
</dbReference>
<evidence type="ECO:0000313" key="3">
    <source>
        <dbReference type="EMBL" id="GMN35906.1"/>
    </source>
</evidence>
<evidence type="ECO:0000313" key="4">
    <source>
        <dbReference type="Proteomes" id="UP001187192"/>
    </source>
</evidence>
<dbReference type="InterPro" id="IPR002213">
    <property type="entry name" value="UDP_glucos_trans"/>
</dbReference>
<reference evidence="3" key="1">
    <citation type="submission" date="2023-07" db="EMBL/GenBank/DDBJ databases">
        <title>draft genome sequence of fig (Ficus carica).</title>
        <authorList>
            <person name="Takahashi T."/>
            <person name="Nishimura K."/>
        </authorList>
    </citation>
    <scope>NUCLEOTIDE SEQUENCE</scope>
</reference>
<comment type="caution">
    <text evidence="3">The sequence shown here is derived from an EMBL/GenBank/DDBJ whole genome shotgun (WGS) entry which is preliminary data.</text>
</comment>
<evidence type="ECO:0000256" key="2">
    <source>
        <dbReference type="ARBA" id="ARBA00022679"/>
    </source>
</evidence>
<organism evidence="3 4">
    <name type="scientific">Ficus carica</name>
    <name type="common">Common fig</name>
    <dbReference type="NCBI Taxonomy" id="3494"/>
    <lineage>
        <taxon>Eukaryota</taxon>
        <taxon>Viridiplantae</taxon>
        <taxon>Streptophyta</taxon>
        <taxon>Embryophyta</taxon>
        <taxon>Tracheophyta</taxon>
        <taxon>Spermatophyta</taxon>
        <taxon>Magnoliopsida</taxon>
        <taxon>eudicotyledons</taxon>
        <taxon>Gunneridae</taxon>
        <taxon>Pentapetalae</taxon>
        <taxon>rosids</taxon>
        <taxon>fabids</taxon>
        <taxon>Rosales</taxon>
        <taxon>Moraceae</taxon>
        <taxon>Ficeae</taxon>
        <taxon>Ficus</taxon>
    </lineage>
</organism>
<gene>
    <name evidence="3" type="ORF">TIFTF001_042313</name>
</gene>
<name>A0AA88CYU6_FICCA</name>
<dbReference type="PANTHER" id="PTHR11926:SF1540">
    <property type="entry name" value="GLYCOSYLTRANSFERASE"/>
    <property type="match status" value="1"/>
</dbReference>
<dbReference type="Pfam" id="PF00201">
    <property type="entry name" value="UDPGT"/>
    <property type="match status" value="1"/>
</dbReference>
<dbReference type="SUPFAM" id="SSF53756">
    <property type="entry name" value="UDP-Glycosyltransferase/glycogen phosphorylase"/>
    <property type="match status" value="1"/>
</dbReference>
<proteinExistence type="inferred from homology"/>
<sequence>MIRFTFPHSDWVYKDDQIGDKQYGFGHSNPNREACMKWLSARSKRSVVYVSHGSLVAVEAEQVAGQGKANVASSGVRTSEADKLPKGSVVDNTISSDKCLVVSWCPWIEVLANDAVGCFLTHCGGNSTLEALSLGVPINGSHSTID</sequence>
<keyword evidence="2" id="KW-0808">Transferase</keyword>
<comment type="similarity">
    <text evidence="1">Belongs to the UDP-glycosyltransferase family.</text>
</comment>
<dbReference type="PANTHER" id="PTHR11926">
    <property type="entry name" value="GLUCOSYL/GLUCURONOSYL TRANSFERASES"/>
    <property type="match status" value="1"/>
</dbReference>
<protein>
    <submittedName>
        <fullName evidence="3">Uncharacterized protein</fullName>
    </submittedName>
</protein>
<evidence type="ECO:0000256" key="1">
    <source>
        <dbReference type="ARBA" id="ARBA00009995"/>
    </source>
</evidence>
<keyword evidence="4" id="KW-1185">Reference proteome</keyword>
<accession>A0AA88CYU6</accession>
<dbReference type="AlphaFoldDB" id="A0AA88CYU6"/>